<dbReference type="GO" id="GO:0030245">
    <property type="term" value="P:cellulose catabolic process"/>
    <property type="evidence" value="ECO:0007669"/>
    <property type="project" value="UniProtKB-KW"/>
</dbReference>
<accession>A0A060SU08</accession>
<evidence type="ECO:0000256" key="1">
    <source>
        <dbReference type="ARBA" id="ARBA00001973"/>
    </source>
</evidence>
<evidence type="ECO:0000256" key="13">
    <source>
        <dbReference type="ARBA" id="ARBA00044502"/>
    </source>
</evidence>
<dbReference type="EC" id="1.14.99.56" evidence="15"/>
<dbReference type="InterPro" id="IPR049892">
    <property type="entry name" value="AA9"/>
</dbReference>
<dbReference type="PANTHER" id="PTHR33353:SF10">
    <property type="entry name" value="ENDO-BETA-1,4-GLUCANASE D"/>
    <property type="match status" value="1"/>
</dbReference>
<dbReference type="GO" id="GO:0004497">
    <property type="term" value="F:monooxygenase activity"/>
    <property type="evidence" value="ECO:0007669"/>
    <property type="project" value="UniProtKB-KW"/>
</dbReference>
<feature type="region of interest" description="Disordered" evidence="16">
    <location>
        <begin position="378"/>
        <end position="398"/>
    </location>
</feature>
<dbReference type="CDD" id="cd21175">
    <property type="entry name" value="LPMO_AA9"/>
    <property type="match status" value="1"/>
</dbReference>
<keyword evidence="4" id="KW-0479">Metal-binding</keyword>
<dbReference type="STRING" id="5643.A0A060SU08"/>
<evidence type="ECO:0000313" key="19">
    <source>
        <dbReference type="EMBL" id="CDO75943.1"/>
    </source>
</evidence>
<comment type="similarity">
    <text evidence="13">Belongs to the polysaccharide monooxygenase AA9 family.</text>
</comment>
<evidence type="ECO:0000256" key="9">
    <source>
        <dbReference type="ARBA" id="ARBA00023033"/>
    </source>
</evidence>
<keyword evidence="3" id="KW-0964">Secreted</keyword>
<keyword evidence="5 17" id="KW-0732">Signal</keyword>
<feature type="region of interest" description="Disordered" evidence="16">
    <location>
        <begin position="258"/>
        <end position="364"/>
    </location>
</feature>
<dbReference type="HOGENOM" id="CLU_031730_2_2_1"/>
<keyword evidence="20" id="KW-1185">Reference proteome</keyword>
<evidence type="ECO:0000256" key="6">
    <source>
        <dbReference type="ARBA" id="ARBA00023001"/>
    </source>
</evidence>
<feature type="signal peptide" evidence="17">
    <location>
        <begin position="1"/>
        <end position="20"/>
    </location>
</feature>
<evidence type="ECO:0000256" key="15">
    <source>
        <dbReference type="ARBA" id="ARBA00047174"/>
    </source>
</evidence>
<organism evidence="19 20">
    <name type="scientific">Pycnoporus cinnabarinus</name>
    <name type="common">Cinnabar-red polypore</name>
    <name type="synonym">Trametes cinnabarina</name>
    <dbReference type="NCBI Taxonomy" id="5643"/>
    <lineage>
        <taxon>Eukaryota</taxon>
        <taxon>Fungi</taxon>
        <taxon>Dikarya</taxon>
        <taxon>Basidiomycota</taxon>
        <taxon>Agaricomycotina</taxon>
        <taxon>Agaricomycetes</taxon>
        <taxon>Polyporales</taxon>
        <taxon>Polyporaceae</taxon>
        <taxon>Trametes</taxon>
    </lineage>
</organism>
<evidence type="ECO:0000256" key="14">
    <source>
        <dbReference type="ARBA" id="ARBA00045077"/>
    </source>
</evidence>
<feature type="domain" description="Auxiliary Activity family 9 catalytic" evidence="18">
    <location>
        <begin position="21"/>
        <end position="225"/>
    </location>
</feature>
<dbReference type="GO" id="GO:0005576">
    <property type="term" value="C:extracellular region"/>
    <property type="evidence" value="ECO:0007669"/>
    <property type="project" value="UniProtKB-SubCell"/>
</dbReference>
<dbReference type="GO" id="GO:0046872">
    <property type="term" value="F:metal ion binding"/>
    <property type="evidence" value="ECO:0007669"/>
    <property type="project" value="UniProtKB-KW"/>
</dbReference>
<feature type="chain" id="PRO_5001592665" description="lytic cellulose monooxygenase (C4-dehydrogenating)" evidence="17">
    <location>
        <begin position="21"/>
        <end position="422"/>
    </location>
</feature>
<evidence type="ECO:0000256" key="2">
    <source>
        <dbReference type="ARBA" id="ARBA00004613"/>
    </source>
</evidence>
<evidence type="ECO:0000256" key="4">
    <source>
        <dbReference type="ARBA" id="ARBA00022723"/>
    </source>
</evidence>
<feature type="compositionally biased region" description="Low complexity" evidence="16">
    <location>
        <begin position="378"/>
        <end position="391"/>
    </location>
</feature>
<dbReference type="InterPro" id="IPR005103">
    <property type="entry name" value="AA9_LPMO"/>
</dbReference>
<dbReference type="EMBL" id="CCBP010000311">
    <property type="protein sequence ID" value="CDO75943.1"/>
    <property type="molecule type" value="Genomic_DNA"/>
</dbReference>
<protein>
    <recommendedName>
        <fullName evidence="15">lytic cellulose monooxygenase (C4-dehydrogenating)</fullName>
        <ecNumber evidence="15">1.14.99.56</ecNumber>
    </recommendedName>
</protein>
<evidence type="ECO:0000256" key="3">
    <source>
        <dbReference type="ARBA" id="ARBA00022525"/>
    </source>
</evidence>
<dbReference type="OMA" id="YPKHISR"/>
<dbReference type="OrthoDB" id="4849160at2759"/>
<dbReference type="AlphaFoldDB" id="A0A060SU08"/>
<keyword evidence="9" id="KW-0503">Monooxygenase</keyword>
<evidence type="ECO:0000313" key="20">
    <source>
        <dbReference type="Proteomes" id="UP000029665"/>
    </source>
</evidence>
<gene>
    <name evidence="19" type="ORF">BN946_scf184873.g32</name>
</gene>
<dbReference type="PANTHER" id="PTHR33353">
    <property type="entry name" value="PUTATIVE (AFU_ORTHOLOGUE AFUA_1G12560)-RELATED"/>
    <property type="match status" value="1"/>
</dbReference>
<keyword evidence="8" id="KW-0186">Copper</keyword>
<comment type="subcellular location">
    <subcellularLocation>
        <location evidence="2">Secreted</location>
    </subcellularLocation>
</comment>
<evidence type="ECO:0000259" key="18">
    <source>
        <dbReference type="Pfam" id="PF03443"/>
    </source>
</evidence>
<dbReference type="Pfam" id="PF03443">
    <property type="entry name" value="AA9"/>
    <property type="match status" value="1"/>
</dbReference>
<evidence type="ECO:0000256" key="16">
    <source>
        <dbReference type="SAM" id="MobiDB-lite"/>
    </source>
</evidence>
<keyword evidence="12" id="KW-0624">Polysaccharide degradation</keyword>
<evidence type="ECO:0000256" key="8">
    <source>
        <dbReference type="ARBA" id="ARBA00023008"/>
    </source>
</evidence>
<evidence type="ECO:0000256" key="12">
    <source>
        <dbReference type="ARBA" id="ARBA00023326"/>
    </source>
</evidence>
<sequence>MKTAVAAALSLLAAVPLVSAHGYVASVSIDGKAYKGNTPNSNSVQSPIRMINDVSPVKGTDNKFLSCGQNAQKAALLADAKPGSKVSFQWVSGTGGNWPHNVGPLLTYMASCGSIGCANIDSANAKWFKIEEDGLHSDGTWAMNTIYQGKPAEVQLPSNIAPGEYLIRHEILALHTAMSAGGAEFYPSCTQLKVSGSATGTPNQTVSFPGAYHDTDPGILIDAYDLKTAYIFPGPPVSNLAGKTILDGTVVDSANTASSSKAASSTKASTSTAHSSSSVKKASSTAKLPSSTKKATSTVRSSSSTKKASSTAHSSSSAKKVSSTVHSSSSTKKASSTVHPSSSTKKASSTAHVTSSVKASSAAHVTSTKAAAVTTYATATKTSSSAQATTTDSGDDYDCDYEEEEEVIVKPRQYSRVMAAIL</sequence>
<evidence type="ECO:0000256" key="7">
    <source>
        <dbReference type="ARBA" id="ARBA00023002"/>
    </source>
</evidence>
<dbReference type="Proteomes" id="UP000029665">
    <property type="component" value="Unassembled WGS sequence"/>
</dbReference>
<evidence type="ECO:0000256" key="17">
    <source>
        <dbReference type="SAM" id="SignalP"/>
    </source>
</evidence>
<comment type="catalytic activity">
    <reaction evidence="14">
        <text>[(1-&gt;4)-beta-D-glucosyl]n+m + reduced acceptor + O2 = 4-dehydro-beta-D-glucosyl-[(1-&gt;4)-beta-D-glucosyl]n-1 + [(1-&gt;4)-beta-D-glucosyl]m + acceptor + H2O.</text>
        <dbReference type="EC" id="1.14.99.56"/>
    </reaction>
</comment>
<dbReference type="Gene3D" id="2.70.50.70">
    <property type="match status" value="1"/>
</dbReference>
<keyword evidence="10" id="KW-1015">Disulfide bond</keyword>
<reference evidence="19" key="1">
    <citation type="submission" date="2014-01" db="EMBL/GenBank/DDBJ databases">
        <title>The genome of the white-rot fungus Pycnoporus cinnabarinus: a basidiomycete model with a versatile arsenal for lignocellulosic biomass breakdown.</title>
        <authorList>
            <person name="Levasseur A."/>
            <person name="Lomascolo A."/>
            <person name="Ruiz-Duenas F.J."/>
            <person name="Uzan E."/>
            <person name="Piumi F."/>
            <person name="Kues U."/>
            <person name="Ram A.F.J."/>
            <person name="Murat C."/>
            <person name="Haon M."/>
            <person name="Benoit I."/>
            <person name="Arfi Y."/>
            <person name="Chevret D."/>
            <person name="Drula E."/>
            <person name="Kwon M.J."/>
            <person name="Gouret P."/>
            <person name="Lesage-Meessen L."/>
            <person name="Lombard V."/>
            <person name="Mariette J."/>
            <person name="Noirot C."/>
            <person name="Park J."/>
            <person name="Patyshakuliyeva A."/>
            <person name="Wieneger R.A.B."/>
            <person name="Wosten H.A.B."/>
            <person name="Martin F."/>
            <person name="Coutinho P.M."/>
            <person name="de Vries R."/>
            <person name="Martinez A.T."/>
            <person name="Klopp C."/>
            <person name="Pontarotti P."/>
            <person name="Henrissat B."/>
            <person name="Record E."/>
        </authorList>
    </citation>
    <scope>NUCLEOTIDE SEQUENCE [LARGE SCALE GENOMIC DNA]</scope>
    <source>
        <strain evidence="19">BRFM137</strain>
    </source>
</reference>
<evidence type="ECO:0000256" key="11">
    <source>
        <dbReference type="ARBA" id="ARBA00023277"/>
    </source>
</evidence>
<name>A0A060SU08_PYCCI</name>
<evidence type="ECO:0000256" key="10">
    <source>
        <dbReference type="ARBA" id="ARBA00023157"/>
    </source>
</evidence>
<comment type="caution">
    <text evidence="19">The sequence shown here is derived from an EMBL/GenBank/DDBJ whole genome shotgun (WGS) entry which is preliminary data.</text>
</comment>
<keyword evidence="11" id="KW-0119">Carbohydrate metabolism</keyword>
<proteinExistence type="inferred from homology"/>
<keyword evidence="7" id="KW-0560">Oxidoreductase</keyword>
<keyword evidence="6" id="KW-0136">Cellulose degradation</keyword>
<comment type="cofactor">
    <cofactor evidence="1">
        <name>Cu(2+)</name>
        <dbReference type="ChEBI" id="CHEBI:29036"/>
    </cofactor>
</comment>
<evidence type="ECO:0000256" key="5">
    <source>
        <dbReference type="ARBA" id="ARBA00022729"/>
    </source>
</evidence>